<comment type="caution">
    <text evidence="3">The sequence shown here is derived from an EMBL/GenBank/DDBJ whole genome shotgun (WGS) entry which is preliminary data.</text>
</comment>
<feature type="region of interest" description="Disordered" evidence="1">
    <location>
        <begin position="1"/>
        <end position="94"/>
    </location>
</feature>
<keyword evidence="2" id="KW-0472">Membrane</keyword>
<evidence type="ECO:0000313" key="4">
    <source>
        <dbReference type="Proteomes" id="UP000280668"/>
    </source>
</evidence>
<reference evidence="3 4" key="1">
    <citation type="submission" date="2018-11" db="EMBL/GenBank/DDBJ databases">
        <title>Sequencing the genomes of 1000 actinobacteria strains.</title>
        <authorList>
            <person name="Klenk H.-P."/>
        </authorList>
    </citation>
    <scope>NUCLEOTIDE SEQUENCE [LARGE SCALE GENOMIC DNA]</scope>
    <source>
        <strain evidence="3 4">DSM 11294</strain>
    </source>
</reference>
<name>A0A3N2BGX0_9MICO</name>
<dbReference type="OrthoDB" id="3719747at2"/>
<evidence type="ECO:0000313" key="3">
    <source>
        <dbReference type="EMBL" id="ROR74503.1"/>
    </source>
</evidence>
<dbReference type="EMBL" id="RKHK01000001">
    <property type="protein sequence ID" value="ROR74503.1"/>
    <property type="molecule type" value="Genomic_DNA"/>
</dbReference>
<organism evidence="3 4">
    <name type="scientific">Bogoriella caseilytica</name>
    <dbReference type="NCBI Taxonomy" id="56055"/>
    <lineage>
        <taxon>Bacteria</taxon>
        <taxon>Bacillati</taxon>
        <taxon>Actinomycetota</taxon>
        <taxon>Actinomycetes</taxon>
        <taxon>Micrococcales</taxon>
        <taxon>Bogoriellaceae</taxon>
        <taxon>Bogoriella</taxon>
    </lineage>
</organism>
<evidence type="ECO:0000256" key="2">
    <source>
        <dbReference type="SAM" id="Phobius"/>
    </source>
</evidence>
<proteinExistence type="predicted"/>
<dbReference type="SUPFAM" id="SSF50998">
    <property type="entry name" value="Quinoprotein alcohol dehydrogenase-like"/>
    <property type="match status" value="1"/>
</dbReference>
<dbReference type="RefSeq" id="WP_148058970.1">
    <property type="nucleotide sequence ID" value="NZ_RKHK01000001.1"/>
</dbReference>
<feature type="compositionally biased region" description="Low complexity" evidence="1">
    <location>
        <begin position="41"/>
        <end position="70"/>
    </location>
</feature>
<dbReference type="Proteomes" id="UP000280668">
    <property type="component" value="Unassembled WGS sequence"/>
</dbReference>
<dbReference type="Gene3D" id="2.130.10.10">
    <property type="entry name" value="YVTN repeat-like/Quinoprotein amine dehydrogenase"/>
    <property type="match status" value="1"/>
</dbReference>
<sequence length="603" mass="64663">MSNDREQGSDPYGDYDAASGAHTGGTSPYQLNNLPPGSWQEPPSGSPGETPPAGGWAPPASGGMLPSRPGSAPPAGPGVWAPSTTPPEPEGSNSTRTAVIVLSVFALLVIAAGALLTSLLLGSGGGQNPTPQATDPPTDPEETPTGPEETPTDPEVDPTPDPNWPAPEQPATAWDVDIRDLRDLPSVGFVPNLGGADSPPLGAAEGVWFAVSADRTGEDAMLHGVDADSGEELWRRELDLALCANEAAPGGEIICASAIDRDPGDFATKWRLHLLDPATGEDEHTEDIDLHVRAIQLHASGIVVIEDREPGPSASVNLYDFDLEEVWSLDLAEVPEHEQLFTSWAYSTRPGPWTEEDLRSEPLDLVALGQVGPDGAVLVMQVYAHAVLVEAATGELLGKLSSCFDLIDDGEYLWCGGALDRLMIYDYAGELVIDVQAEAGLRSGLLGLHPREGERILSGRPIAHNWDGELVTISPEDGSEGPPYGEIDYDSLTEDSDFRLFGTSAYSSGHRFAFNEDLSRMLMLEPDHDEARWEFTAPRISAMVVYEETAYVEHSHSGEIVRLNLEDGTVVGTWQLMPSRMLRVHDGELVDYGHSGFTRYELD</sequence>
<feature type="region of interest" description="Disordered" evidence="1">
    <location>
        <begin position="126"/>
        <end position="170"/>
    </location>
</feature>
<feature type="transmembrane region" description="Helical" evidence="2">
    <location>
        <begin position="99"/>
        <end position="121"/>
    </location>
</feature>
<protein>
    <submittedName>
        <fullName evidence="3">Uncharacterized protein</fullName>
    </submittedName>
</protein>
<gene>
    <name evidence="3" type="ORF">EDD31_2921</name>
</gene>
<keyword evidence="4" id="KW-1185">Reference proteome</keyword>
<keyword evidence="2" id="KW-1133">Transmembrane helix</keyword>
<dbReference type="AlphaFoldDB" id="A0A3N2BGX0"/>
<feature type="compositionally biased region" description="Polar residues" evidence="1">
    <location>
        <begin position="24"/>
        <end position="35"/>
    </location>
</feature>
<dbReference type="InterPro" id="IPR015943">
    <property type="entry name" value="WD40/YVTN_repeat-like_dom_sf"/>
</dbReference>
<keyword evidence="2" id="KW-0812">Transmembrane</keyword>
<accession>A0A3N2BGX0</accession>
<feature type="compositionally biased region" description="Pro residues" evidence="1">
    <location>
        <begin position="159"/>
        <end position="168"/>
    </location>
</feature>
<evidence type="ECO:0000256" key="1">
    <source>
        <dbReference type="SAM" id="MobiDB-lite"/>
    </source>
</evidence>
<dbReference type="InterPro" id="IPR011047">
    <property type="entry name" value="Quinoprotein_ADH-like_sf"/>
</dbReference>